<feature type="coiled-coil region" evidence="1">
    <location>
        <begin position="74"/>
        <end position="108"/>
    </location>
</feature>
<dbReference type="AlphaFoldDB" id="A0A8J5MFT5"/>
<dbReference type="Proteomes" id="UP000709295">
    <property type="component" value="Unassembled WGS sequence"/>
</dbReference>
<proteinExistence type="predicted"/>
<evidence type="ECO:0000313" key="3">
    <source>
        <dbReference type="Proteomes" id="UP000709295"/>
    </source>
</evidence>
<keyword evidence="3" id="KW-1185">Reference proteome</keyword>
<accession>A0A8J5MFT5</accession>
<evidence type="ECO:0000313" key="2">
    <source>
        <dbReference type="EMBL" id="KAG6959553.1"/>
    </source>
</evidence>
<comment type="caution">
    <text evidence="2">The sequence shown here is derived from an EMBL/GenBank/DDBJ whole genome shotgun (WGS) entry which is preliminary data.</text>
</comment>
<sequence>MVVIVQEVTNLLAVKQRHVRPRRQIYLRQRLLPLHKSLPSTRTQLAQNRELQLMELDVRKRQVQLQELDIAVRKHQLENETRAVDARIEEANAQASKLRQETEHWRQQNKIDLLRERNKRLNKGVAKGDIDALLPLTTYF</sequence>
<keyword evidence="1" id="KW-0175">Coiled coil</keyword>
<gene>
    <name evidence="2" type="ORF">JG688_00010020</name>
</gene>
<organism evidence="2 3">
    <name type="scientific">Phytophthora aleatoria</name>
    <dbReference type="NCBI Taxonomy" id="2496075"/>
    <lineage>
        <taxon>Eukaryota</taxon>
        <taxon>Sar</taxon>
        <taxon>Stramenopiles</taxon>
        <taxon>Oomycota</taxon>
        <taxon>Peronosporomycetes</taxon>
        <taxon>Peronosporales</taxon>
        <taxon>Peronosporaceae</taxon>
        <taxon>Phytophthora</taxon>
    </lineage>
</organism>
<name>A0A8J5MFT5_9STRA</name>
<reference evidence="2" key="1">
    <citation type="submission" date="2021-01" db="EMBL/GenBank/DDBJ databases">
        <title>Phytophthora aleatoria, a newly-described species from Pinus radiata is distinct from Phytophthora cactorum isolates based on comparative genomics.</title>
        <authorList>
            <person name="Mcdougal R."/>
            <person name="Panda P."/>
            <person name="Williams N."/>
            <person name="Studholme D.J."/>
        </authorList>
    </citation>
    <scope>NUCLEOTIDE SEQUENCE</scope>
    <source>
        <strain evidence="2">NZFS 4037</strain>
    </source>
</reference>
<protein>
    <submittedName>
        <fullName evidence="2">Uncharacterized protein</fullName>
    </submittedName>
</protein>
<evidence type="ECO:0000256" key="1">
    <source>
        <dbReference type="SAM" id="Coils"/>
    </source>
</evidence>
<dbReference type="EMBL" id="JAENGY010000606">
    <property type="protein sequence ID" value="KAG6959553.1"/>
    <property type="molecule type" value="Genomic_DNA"/>
</dbReference>